<dbReference type="Proteomes" id="UP000199297">
    <property type="component" value="Unassembled WGS sequence"/>
</dbReference>
<dbReference type="InterPro" id="IPR006162">
    <property type="entry name" value="Ppantetheine_attach_site"/>
</dbReference>
<dbReference type="AlphaFoldDB" id="A0A1H7GQ94"/>
<dbReference type="Gene3D" id="1.10.1200.10">
    <property type="entry name" value="ACP-like"/>
    <property type="match status" value="1"/>
</dbReference>
<keyword evidence="5" id="KW-1185">Reference proteome</keyword>
<gene>
    <name evidence="4" type="ORF">SAMN05216262_101273</name>
</gene>
<feature type="domain" description="Carrier" evidence="3">
    <location>
        <begin position="1"/>
        <end position="81"/>
    </location>
</feature>
<dbReference type="EMBL" id="FOBI01000001">
    <property type="protein sequence ID" value="SEK40278.1"/>
    <property type="molecule type" value="Genomic_DNA"/>
</dbReference>
<evidence type="ECO:0000313" key="4">
    <source>
        <dbReference type="EMBL" id="SEK40278.1"/>
    </source>
</evidence>
<name>A0A1H7GQ94_9GAMM</name>
<sequence length="88" mass="10084">MQSIEEKLQSIFSDYTEQDIELVANAQSLDEIGIDSLSIVEIIFDIEEAFDIKIPDESVLQKQGYSFSNYRDILTLVSDLVKQEHENV</sequence>
<keyword evidence="1" id="KW-0596">Phosphopantetheine</keyword>
<keyword evidence="2" id="KW-0597">Phosphoprotein</keyword>
<evidence type="ECO:0000313" key="5">
    <source>
        <dbReference type="Proteomes" id="UP000199297"/>
    </source>
</evidence>
<evidence type="ECO:0000256" key="1">
    <source>
        <dbReference type="ARBA" id="ARBA00022450"/>
    </source>
</evidence>
<dbReference type="RefSeq" id="WP_085282770.1">
    <property type="nucleotide sequence ID" value="NZ_FOBI01000001.1"/>
</dbReference>
<proteinExistence type="predicted"/>
<organism evidence="4 5">
    <name type="scientific">Colwellia chukchiensis</name>
    <dbReference type="NCBI Taxonomy" id="641665"/>
    <lineage>
        <taxon>Bacteria</taxon>
        <taxon>Pseudomonadati</taxon>
        <taxon>Pseudomonadota</taxon>
        <taxon>Gammaproteobacteria</taxon>
        <taxon>Alteromonadales</taxon>
        <taxon>Colwelliaceae</taxon>
        <taxon>Colwellia</taxon>
    </lineage>
</organism>
<dbReference type="Pfam" id="PF00550">
    <property type="entry name" value="PP-binding"/>
    <property type="match status" value="1"/>
</dbReference>
<protein>
    <submittedName>
        <fullName evidence="4">Acyl carrier protein</fullName>
    </submittedName>
</protein>
<evidence type="ECO:0000256" key="2">
    <source>
        <dbReference type="ARBA" id="ARBA00022553"/>
    </source>
</evidence>
<accession>A0A1H7GQ94</accession>
<dbReference type="SUPFAM" id="SSF47336">
    <property type="entry name" value="ACP-like"/>
    <property type="match status" value="1"/>
</dbReference>
<dbReference type="STRING" id="641665.GCA_002104455_00431"/>
<dbReference type="PROSITE" id="PS50075">
    <property type="entry name" value="CARRIER"/>
    <property type="match status" value="1"/>
</dbReference>
<reference evidence="5" key="1">
    <citation type="submission" date="2016-10" db="EMBL/GenBank/DDBJ databases">
        <authorList>
            <person name="Varghese N."/>
            <person name="Submissions S."/>
        </authorList>
    </citation>
    <scope>NUCLEOTIDE SEQUENCE [LARGE SCALE GENOMIC DNA]</scope>
    <source>
        <strain evidence="5">CGMCC 1.9127</strain>
    </source>
</reference>
<dbReference type="InterPro" id="IPR009081">
    <property type="entry name" value="PP-bd_ACP"/>
</dbReference>
<evidence type="ECO:0000259" key="3">
    <source>
        <dbReference type="PROSITE" id="PS50075"/>
    </source>
</evidence>
<dbReference type="PROSITE" id="PS00012">
    <property type="entry name" value="PHOSPHOPANTETHEINE"/>
    <property type="match status" value="1"/>
</dbReference>
<dbReference type="InterPro" id="IPR036736">
    <property type="entry name" value="ACP-like_sf"/>
</dbReference>